<dbReference type="SUPFAM" id="SSF52279">
    <property type="entry name" value="Beta-D-glucan exohydrolase, C-terminal domain"/>
    <property type="match status" value="1"/>
</dbReference>
<dbReference type="InterPro" id="IPR026891">
    <property type="entry name" value="Fn3-like"/>
</dbReference>
<dbReference type="PANTHER" id="PTHR42715">
    <property type="entry name" value="BETA-GLUCOSIDASE"/>
    <property type="match status" value="1"/>
</dbReference>
<keyword evidence="8" id="KW-0378">Hydrolase</keyword>
<dbReference type="EMBL" id="JAZHXI010000003">
    <property type="protein sequence ID" value="KAL2073428.1"/>
    <property type="molecule type" value="Genomic_DNA"/>
</dbReference>
<comment type="caution">
    <text evidence="20">The sequence shown here is derived from an EMBL/GenBank/DDBJ whole genome shotgun (WGS) entry which is preliminary data.</text>
</comment>
<dbReference type="PRINTS" id="PR00133">
    <property type="entry name" value="GLHYDRLASE3"/>
</dbReference>
<reference evidence="20 21" key="1">
    <citation type="journal article" date="2024" name="Commun. Biol.">
        <title>Comparative genomic analysis of thermophilic fungi reveals convergent evolutionary adaptations and gene losses.</title>
        <authorList>
            <person name="Steindorff A.S."/>
            <person name="Aguilar-Pontes M.V."/>
            <person name="Robinson A.J."/>
            <person name="Andreopoulos B."/>
            <person name="LaButti K."/>
            <person name="Kuo A."/>
            <person name="Mondo S."/>
            <person name="Riley R."/>
            <person name="Otillar R."/>
            <person name="Haridas S."/>
            <person name="Lipzen A."/>
            <person name="Grimwood J."/>
            <person name="Schmutz J."/>
            <person name="Clum A."/>
            <person name="Reid I.D."/>
            <person name="Moisan M.C."/>
            <person name="Butler G."/>
            <person name="Nguyen T.T.M."/>
            <person name="Dewar K."/>
            <person name="Conant G."/>
            <person name="Drula E."/>
            <person name="Henrissat B."/>
            <person name="Hansel C."/>
            <person name="Singer S."/>
            <person name="Hutchinson M.I."/>
            <person name="de Vries R.P."/>
            <person name="Natvig D.O."/>
            <person name="Powell A.J."/>
            <person name="Tsang A."/>
            <person name="Grigoriev I.V."/>
        </authorList>
    </citation>
    <scope>NUCLEOTIDE SEQUENCE [LARGE SCALE GENOMIC DNA]</scope>
    <source>
        <strain evidence="20 21">CBS 494.80</strain>
    </source>
</reference>
<evidence type="ECO:0000256" key="7">
    <source>
        <dbReference type="ARBA" id="ARBA00022729"/>
    </source>
</evidence>
<keyword evidence="9" id="KW-0325">Glycoprotein</keyword>
<evidence type="ECO:0000256" key="13">
    <source>
        <dbReference type="ARBA" id="ARBA00024983"/>
    </source>
</evidence>
<name>A0ABR4CTW3_9HELO</name>
<evidence type="ECO:0000256" key="14">
    <source>
        <dbReference type="ARBA" id="ARBA00039579"/>
    </source>
</evidence>
<dbReference type="Gene3D" id="3.40.50.1700">
    <property type="entry name" value="Glycoside hydrolase family 3 C-terminal domain"/>
    <property type="match status" value="1"/>
</dbReference>
<keyword evidence="11" id="KW-0326">Glycosidase</keyword>
<keyword evidence="10" id="KW-0119">Carbohydrate metabolism</keyword>
<dbReference type="EC" id="3.2.1.21" evidence="5"/>
<dbReference type="InterPro" id="IPR036962">
    <property type="entry name" value="Glyco_hydro_3_N_sf"/>
</dbReference>
<dbReference type="SMART" id="SM01217">
    <property type="entry name" value="Fn3_like"/>
    <property type="match status" value="1"/>
</dbReference>
<evidence type="ECO:0000313" key="20">
    <source>
        <dbReference type="EMBL" id="KAL2073428.1"/>
    </source>
</evidence>
<evidence type="ECO:0000256" key="3">
    <source>
        <dbReference type="ARBA" id="ARBA00004987"/>
    </source>
</evidence>
<sequence length="803" mass="85834">MMAPLRDSILFVAFATLLSEVTGQNSSWDHSLYTSSPPVYPSPQTTGGNWKAAYAQADAFVQSLTLEEKAALLTGTPQGPCIGNIAPIPRIGFPGLCLQDGPASIRQATFATVFPAGLTAAASWDRGLIHDRGLYLGAEFRAKGAHIALAPVCGPLGRSGLAGRGWEGFSPDPYLTGVAMEETISGIQKNGVQAVAKHWIGNEQETQRNPSVNANGTTIEAVSSNIDDRTMHELYMWPFANSVRAGVASIMCSYNRLNGSYACQNSKALNGLLKEELGFQGYVMSDWGAVHAGVDGVEAGLDMNMPGPSGFFVTQPSFWGPNLTIAVNNGSLSEDRLDDMARRIMTPYFHFGQNTDFPPIDPESGNLNILGVTPYLDTFTYGPANVDVREDHAKLVRDLAAAGTVLLKNTNNALPLKAPKNMAVFGNDAGDITNGLYTLKLVGQQDYEYGTLPIGGGSGTGRLSYIVTPLDALKVRTQQDGTLLQYLLNNTLIASSPATAFYSIAPSPPEVCIVFLKTWAAEGEDLTSLLADWNSTAVVENVAGFCNNTIVVTHTGGPNTMPWANNPNVTAIVAAHFPGQESGNSIVDILYGDVNPSGKLPYTIANTEADYAFAGITNSTELLQTSNPNAWQSDFTEGLLIEYRHFDYYNQSVLYEFGFGLSYSNFSISDLTVRRVNNGSITASPPVAATQPGGNPTLFDVLFRATATISNTGSVAGATVGQLYLSLPQIAGEGITPLKVLRGFEKVSLRPGESTQVSFDLMRRDISHWDATTQQWVIAPGSIGMHLGLSSRDIKQTGSFTAL</sequence>
<dbReference type="Gene3D" id="2.60.40.10">
    <property type="entry name" value="Immunoglobulins"/>
    <property type="match status" value="1"/>
</dbReference>
<organism evidence="20 21">
    <name type="scientific">Oculimacula yallundae</name>
    <dbReference type="NCBI Taxonomy" id="86028"/>
    <lineage>
        <taxon>Eukaryota</taxon>
        <taxon>Fungi</taxon>
        <taxon>Dikarya</taxon>
        <taxon>Ascomycota</taxon>
        <taxon>Pezizomycotina</taxon>
        <taxon>Leotiomycetes</taxon>
        <taxon>Helotiales</taxon>
        <taxon>Ploettnerulaceae</taxon>
        <taxon>Oculimacula</taxon>
    </lineage>
</organism>
<evidence type="ECO:0000256" key="8">
    <source>
        <dbReference type="ARBA" id="ARBA00022801"/>
    </source>
</evidence>
<evidence type="ECO:0000256" key="12">
    <source>
        <dbReference type="ARBA" id="ARBA00023326"/>
    </source>
</evidence>
<evidence type="ECO:0000256" key="9">
    <source>
        <dbReference type="ARBA" id="ARBA00023180"/>
    </source>
</evidence>
<dbReference type="Gene3D" id="3.20.20.300">
    <property type="entry name" value="Glycoside hydrolase, family 3, N-terminal domain"/>
    <property type="match status" value="1"/>
</dbReference>
<accession>A0ABR4CTW3</accession>
<keyword evidence="12" id="KW-0624">Polysaccharide degradation</keyword>
<dbReference type="InterPro" id="IPR013783">
    <property type="entry name" value="Ig-like_fold"/>
</dbReference>
<feature type="signal peptide" evidence="18">
    <location>
        <begin position="1"/>
        <end position="23"/>
    </location>
</feature>
<dbReference type="Pfam" id="PF00933">
    <property type="entry name" value="Glyco_hydro_3"/>
    <property type="match status" value="1"/>
</dbReference>
<evidence type="ECO:0000256" key="6">
    <source>
        <dbReference type="ARBA" id="ARBA00022525"/>
    </source>
</evidence>
<dbReference type="InterPro" id="IPR002772">
    <property type="entry name" value="Glyco_hydro_3_C"/>
</dbReference>
<keyword evidence="7 18" id="KW-0732">Signal</keyword>
<comment type="subcellular location">
    <subcellularLocation>
        <location evidence="2">Secreted</location>
    </subcellularLocation>
</comment>
<dbReference type="InterPro" id="IPR017853">
    <property type="entry name" value="GH"/>
</dbReference>
<evidence type="ECO:0000256" key="1">
    <source>
        <dbReference type="ARBA" id="ARBA00000448"/>
    </source>
</evidence>
<feature type="domain" description="Fibronectin type III-like" evidence="19">
    <location>
        <begin position="719"/>
        <end position="791"/>
    </location>
</feature>
<evidence type="ECO:0000256" key="4">
    <source>
        <dbReference type="ARBA" id="ARBA00005336"/>
    </source>
</evidence>
<dbReference type="InterPro" id="IPR001764">
    <property type="entry name" value="Glyco_hydro_3_N"/>
</dbReference>
<dbReference type="InterPro" id="IPR036881">
    <property type="entry name" value="Glyco_hydro_3_C_sf"/>
</dbReference>
<evidence type="ECO:0000256" key="11">
    <source>
        <dbReference type="ARBA" id="ARBA00023295"/>
    </source>
</evidence>
<dbReference type="Pfam" id="PF14310">
    <property type="entry name" value="Fn3-like"/>
    <property type="match status" value="1"/>
</dbReference>
<evidence type="ECO:0000256" key="5">
    <source>
        <dbReference type="ARBA" id="ARBA00012744"/>
    </source>
</evidence>
<evidence type="ECO:0000256" key="17">
    <source>
        <dbReference type="ARBA" id="ARBA00041808"/>
    </source>
</evidence>
<evidence type="ECO:0000313" key="21">
    <source>
        <dbReference type="Proteomes" id="UP001595075"/>
    </source>
</evidence>
<dbReference type="InterPro" id="IPR050288">
    <property type="entry name" value="Cellulose_deg_GH3"/>
</dbReference>
<dbReference type="Proteomes" id="UP001595075">
    <property type="component" value="Unassembled WGS sequence"/>
</dbReference>
<comment type="catalytic activity">
    <reaction evidence="1">
        <text>Hydrolysis of terminal, non-reducing beta-D-glucosyl residues with release of beta-D-glucose.</text>
        <dbReference type="EC" id="3.2.1.21"/>
    </reaction>
</comment>
<comment type="similarity">
    <text evidence="4">Belongs to the glycosyl hydrolase 3 family.</text>
</comment>
<evidence type="ECO:0000256" key="10">
    <source>
        <dbReference type="ARBA" id="ARBA00023277"/>
    </source>
</evidence>
<comment type="pathway">
    <text evidence="3">Glycan metabolism; cellulose degradation.</text>
</comment>
<keyword evidence="21" id="KW-1185">Reference proteome</keyword>
<evidence type="ECO:0000256" key="15">
    <source>
        <dbReference type="ARBA" id="ARBA00041276"/>
    </source>
</evidence>
<feature type="chain" id="PRO_5046935458" description="Probable beta-glucosidase G" evidence="18">
    <location>
        <begin position="24"/>
        <end position="803"/>
    </location>
</feature>
<evidence type="ECO:0000256" key="18">
    <source>
        <dbReference type="SAM" id="SignalP"/>
    </source>
</evidence>
<evidence type="ECO:0000256" key="2">
    <source>
        <dbReference type="ARBA" id="ARBA00004613"/>
    </source>
</evidence>
<dbReference type="PANTHER" id="PTHR42715:SF12">
    <property type="entry name" value="BETA-GLUCOSIDASE G-RELATED"/>
    <property type="match status" value="1"/>
</dbReference>
<proteinExistence type="inferred from homology"/>
<evidence type="ECO:0000259" key="19">
    <source>
        <dbReference type="SMART" id="SM01217"/>
    </source>
</evidence>
<protein>
    <recommendedName>
        <fullName evidence="14">Probable beta-glucosidase G</fullName>
        <ecNumber evidence="5">3.2.1.21</ecNumber>
    </recommendedName>
    <alternativeName>
        <fullName evidence="15">Beta-D-glucoside glucohydrolase G</fullName>
    </alternativeName>
    <alternativeName>
        <fullName evidence="16">Cellobiase G</fullName>
    </alternativeName>
    <alternativeName>
        <fullName evidence="17">Gentiobiase G</fullName>
    </alternativeName>
</protein>
<evidence type="ECO:0000256" key="16">
    <source>
        <dbReference type="ARBA" id="ARBA00041601"/>
    </source>
</evidence>
<dbReference type="SUPFAM" id="SSF51445">
    <property type="entry name" value="(Trans)glycosidases"/>
    <property type="match status" value="1"/>
</dbReference>
<dbReference type="Pfam" id="PF01915">
    <property type="entry name" value="Glyco_hydro_3_C"/>
    <property type="match status" value="1"/>
</dbReference>
<comment type="function">
    <text evidence="13">Beta-glucosidases are one of a number of cellulolytic enzymes involved in the degradation of cellulosic biomass. Catalyzes the last step releasing glucose from the inhibitory cellobiose.</text>
</comment>
<keyword evidence="6" id="KW-0964">Secreted</keyword>
<gene>
    <name evidence="20" type="ORF">VTL71DRAFT_10752</name>
</gene>